<dbReference type="SMR" id="A0ABF7PIJ0"/>
<dbReference type="InterPro" id="IPR050775">
    <property type="entry name" value="FAD-binding_Monooxygenases"/>
</dbReference>
<dbReference type="RefSeq" id="WP_045432192.1">
    <property type="nucleotide sequence ID" value="NZ_BBQU01000004.1"/>
</dbReference>
<proteinExistence type="predicted"/>
<evidence type="ECO:0000313" key="5">
    <source>
        <dbReference type="EMBL" id="GAM30598.1"/>
    </source>
</evidence>
<gene>
    <name evidence="5" type="ORF">P23_1101</name>
</gene>
<evidence type="ECO:0000256" key="3">
    <source>
        <dbReference type="ARBA" id="ARBA00022857"/>
    </source>
</evidence>
<reference evidence="5" key="1">
    <citation type="submission" date="2014-12" db="EMBL/GenBank/DDBJ databases">
        <title>Draft Genome Sequence of Acinetobacter calcoaceticus Strain P23, a plant growth-promoting bacterium of duckweed.</title>
        <authorList>
            <person name="Sugawara M."/>
            <person name="Hosoyama A."/>
            <person name="Yamazoe A."/>
            <person name="Morikawa M."/>
        </authorList>
    </citation>
    <scope>NUCLEOTIDE SEQUENCE</scope>
    <source>
        <strain evidence="5">P23</strain>
    </source>
</reference>
<dbReference type="PANTHER" id="PTHR43098">
    <property type="entry name" value="L-ORNITHINE N(5)-MONOOXYGENASE-RELATED"/>
    <property type="match status" value="1"/>
</dbReference>
<keyword evidence="2" id="KW-0274">FAD</keyword>
<organism evidence="5">
    <name type="scientific">Acinetobacter calcoaceticus</name>
    <dbReference type="NCBI Taxonomy" id="471"/>
    <lineage>
        <taxon>Bacteria</taxon>
        <taxon>Pseudomonadati</taxon>
        <taxon>Pseudomonadota</taxon>
        <taxon>Gammaproteobacteria</taxon>
        <taxon>Moraxellales</taxon>
        <taxon>Moraxellaceae</taxon>
        <taxon>Acinetobacter</taxon>
        <taxon>Acinetobacter calcoaceticus/baumannii complex</taxon>
    </lineage>
</organism>
<sequence length="542" mass="61238">MTQKMDFDAIIIGAGFGGLYSLKKLRDDFNLKVRAFDRATEVGGTWFWNQYPGALSDSETHLYCYSWDKELLQEMEIKRKYISQPDVLAYLKRVADKHDLRKDIQFETGIRSAYFDEENSFWNVTTENDEKFTARFLITALGLLAAPNLPKIKGIETFKGELHHTSRWPKDVTFSGKRVGVIGTGSTGVQVITAIASQVKHLTVFQRSAQYSVPIGNVVMSETDVAKIKENYDQIWENVWNSALGFGLNESTLPTMSVSAEERDKIFEKAWQEGGGFRFMFETFGDIAVDETANIEAQNFIKKKISEIVKDPFVAKKLTPTDLYAKRPLCDSGYYEIFNRDNVSLEDVKANPIVEIKEDCVVTADGVEHKLDMLICATGFDAVDGNYIRMDIRGKDGISIKDHWKDGPNSYLGMMVSNFPNMFMVLGPNGPFTNLPPSIETQVRWIADLIGYAEDHQINQIEATKDAVDNWTNTCSDIANKTLFAKAESWIFGANVPGKKNTVYFYMGGLKEYRNQISEVSNNNYKGCLLKQSVKKTNLIES</sequence>
<dbReference type="AlphaFoldDB" id="A0ABF7PIJ0"/>
<keyword evidence="4" id="KW-0560">Oxidoreductase</keyword>
<keyword evidence="3" id="KW-0521">NADP</keyword>
<dbReference type="InterPro" id="IPR036188">
    <property type="entry name" value="FAD/NAD-bd_sf"/>
</dbReference>
<dbReference type="SUPFAM" id="SSF51905">
    <property type="entry name" value="FAD/NAD(P)-binding domain"/>
    <property type="match status" value="2"/>
</dbReference>
<keyword evidence="1" id="KW-0285">Flavoprotein</keyword>
<evidence type="ECO:0000256" key="2">
    <source>
        <dbReference type="ARBA" id="ARBA00022827"/>
    </source>
</evidence>
<dbReference type="EMBL" id="BBQU01000004">
    <property type="protein sequence ID" value="GAM30598.1"/>
    <property type="molecule type" value="Genomic_DNA"/>
</dbReference>
<accession>A0ABF7PIJ0</accession>
<dbReference type="PANTHER" id="PTHR43098:SF5">
    <property type="entry name" value="DUAL-FUNCTIONAL MONOOXYGENASE_METHYLTRANSFERASE PSOF"/>
    <property type="match status" value="1"/>
</dbReference>
<name>A0ABF7PIJ0_ACICA</name>
<evidence type="ECO:0000256" key="1">
    <source>
        <dbReference type="ARBA" id="ARBA00022630"/>
    </source>
</evidence>
<dbReference type="GO" id="GO:0004497">
    <property type="term" value="F:monooxygenase activity"/>
    <property type="evidence" value="ECO:0007669"/>
    <property type="project" value="UniProtKB-KW"/>
</dbReference>
<dbReference type="Gene3D" id="3.50.50.60">
    <property type="entry name" value="FAD/NAD(P)-binding domain"/>
    <property type="match status" value="2"/>
</dbReference>
<keyword evidence="5" id="KW-0503">Monooxygenase</keyword>
<dbReference type="Pfam" id="PF00743">
    <property type="entry name" value="FMO-like"/>
    <property type="match status" value="1"/>
</dbReference>
<comment type="caution">
    <text evidence="5">The sequence shown here is derived from an EMBL/GenBank/DDBJ whole genome shotgun (WGS) entry which is preliminary data.</text>
</comment>
<dbReference type="InterPro" id="IPR020946">
    <property type="entry name" value="Flavin_mOase-like"/>
</dbReference>
<protein>
    <submittedName>
        <fullName evidence="5">Flavin-binding monooxygenase</fullName>
    </submittedName>
</protein>
<evidence type="ECO:0000256" key="4">
    <source>
        <dbReference type="ARBA" id="ARBA00023002"/>
    </source>
</evidence>